<feature type="domain" description="Topoisomerase 6 subunit A/Spo11 TOPRIM" evidence="1">
    <location>
        <begin position="2"/>
        <end position="165"/>
    </location>
</feature>
<dbReference type="AlphaFoldDB" id="A0A0A9CEQ1"/>
<name>A0A0A9CEQ1_ARUDO</name>
<dbReference type="EMBL" id="GBRH01227918">
    <property type="protein sequence ID" value="JAD69977.1"/>
    <property type="molecule type" value="Transcribed_RNA"/>
</dbReference>
<proteinExistence type="predicted"/>
<dbReference type="GO" id="GO:0000706">
    <property type="term" value="P:meiotic DNA double-strand break processing"/>
    <property type="evidence" value="ECO:0007669"/>
    <property type="project" value="TreeGrafter"/>
</dbReference>
<dbReference type="GO" id="GO:0003918">
    <property type="term" value="F:DNA topoisomerase type II (double strand cut, ATP-hydrolyzing) activity"/>
    <property type="evidence" value="ECO:0007669"/>
    <property type="project" value="InterPro"/>
</dbReference>
<dbReference type="GO" id="GO:0042138">
    <property type="term" value="P:meiotic DNA double-strand break formation"/>
    <property type="evidence" value="ECO:0007669"/>
    <property type="project" value="TreeGrafter"/>
</dbReference>
<accession>A0A0A9CEQ1</accession>
<dbReference type="PANTHER" id="PTHR10848:SF0">
    <property type="entry name" value="MEIOTIC RECOMBINATION PROTEIN SPO11"/>
    <property type="match status" value="1"/>
</dbReference>
<dbReference type="Pfam" id="PF21180">
    <property type="entry name" value="TOP6A-Spo11_Toprim"/>
    <property type="match status" value="1"/>
</dbReference>
<evidence type="ECO:0000313" key="2">
    <source>
        <dbReference type="EMBL" id="JAD69977.1"/>
    </source>
</evidence>
<dbReference type="PRINTS" id="PR01550">
    <property type="entry name" value="TOP6AFAMILY"/>
</dbReference>
<dbReference type="GO" id="GO:0007131">
    <property type="term" value="P:reciprocal meiotic recombination"/>
    <property type="evidence" value="ECO:0007669"/>
    <property type="project" value="TreeGrafter"/>
</dbReference>
<organism evidence="2">
    <name type="scientific">Arundo donax</name>
    <name type="common">Giant reed</name>
    <name type="synonym">Donax arundinaceus</name>
    <dbReference type="NCBI Taxonomy" id="35708"/>
    <lineage>
        <taxon>Eukaryota</taxon>
        <taxon>Viridiplantae</taxon>
        <taxon>Streptophyta</taxon>
        <taxon>Embryophyta</taxon>
        <taxon>Tracheophyta</taxon>
        <taxon>Spermatophyta</taxon>
        <taxon>Magnoliopsida</taxon>
        <taxon>Liliopsida</taxon>
        <taxon>Poales</taxon>
        <taxon>Poaceae</taxon>
        <taxon>PACMAD clade</taxon>
        <taxon>Arundinoideae</taxon>
        <taxon>Arundineae</taxon>
        <taxon>Arundo</taxon>
    </lineage>
</organism>
<dbReference type="PANTHER" id="PTHR10848">
    <property type="entry name" value="MEIOTIC RECOMBINATION PROTEIN SPO11"/>
    <property type="match status" value="1"/>
</dbReference>
<reference evidence="2" key="2">
    <citation type="journal article" date="2015" name="Data Brief">
        <title>Shoot transcriptome of the giant reed, Arundo donax.</title>
        <authorList>
            <person name="Barrero R.A."/>
            <person name="Guerrero F.D."/>
            <person name="Moolhuijzen P."/>
            <person name="Goolsby J.A."/>
            <person name="Tidwell J."/>
            <person name="Bellgard S.E."/>
            <person name="Bellgard M.I."/>
        </authorList>
    </citation>
    <scope>NUCLEOTIDE SEQUENCE</scope>
    <source>
        <tissue evidence="2">Shoot tissue taken approximately 20 cm above the soil surface</tissue>
    </source>
</reference>
<sequence length="173" mass="19698">MRFDQLYNCIILSGKGHSDLATRCVAHKLTNQLRVPIYGLADCNPDGALIILTYKYGSRVRAFDNLHLTIPTLRWIGMYPTDVPYVPDSESDSEDAHGSGSVDIHPMGYPRFERKDHAILKNLLHGSLPISIEEEAILRQMWPVGFKADIESMFNQNFTIIDFLADRIMEMQE</sequence>
<dbReference type="InterPro" id="IPR036078">
    <property type="entry name" value="Spo11/TopoVI_A_sf"/>
</dbReference>
<dbReference type="InterPro" id="IPR034136">
    <property type="entry name" value="TOPRIM_Topo6A/Spo11"/>
</dbReference>
<dbReference type="GO" id="GO:0000228">
    <property type="term" value="C:nuclear chromosome"/>
    <property type="evidence" value="ECO:0007669"/>
    <property type="project" value="TreeGrafter"/>
</dbReference>
<dbReference type="InterPro" id="IPR002815">
    <property type="entry name" value="Spo11/TopoVI_A"/>
</dbReference>
<reference evidence="2" key="1">
    <citation type="submission" date="2014-09" db="EMBL/GenBank/DDBJ databases">
        <authorList>
            <person name="Magalhaes I.L.F."/>
            <person name="Oliveira U."/>
            <person name="Santos F.R."/>
            <person name="Vidigal T.H.D.A."/>
            <person name="Brescovit A.D."/>
            <person name="Santos A.J."/>
        </authorList>
    </citation>
    <scope>NUCLEOTIDE SEQUENCE</scope>
    <source>
        <tissue evidence="2">Shoot tissue taken approximately 20 cm above the soil surface</tissue>
    </source>
</reference>
<dbReference type="GO" id="GO:0003677">
    <property type="term" value="F:DNA binding"/>
    <property type="evidence" value="ECO:0007669"/>
    <property type="project" value="InterPro"/>
</dbReference>
<dbReference type="Gene3D" id="3.40.1360.10">
    <property type="match status" value="1"/>
</dbReference>
<protein>
    <submittedName>
        <fullName evidence="2">GD11457 gene product from transcript GD11457-RA</fullName>
    </submittedName>
</protein>
<dbReference type="CDD" id="cd00223">
    <property type="entry name" value="TOPRIM_TopoIIB_SPO"/>
    <property type="match status" value="1"/>
</dbReference>
<dbReference type="SUPFAM" id="SSF56726">
    <property type="entry name" value="DNA topoisomerase IV, alpha subunit"/>
    <property type="match status" value="1"/>
</dbReference>
<evidence type="ECO:0000259" key="1">
    <source>
        <dbReference type="Pfam" id="PF21180"/>
    </source>
</evidence>